<evidence type="ECO:0000259" key="6">
    <source>
        <dbReference type="Pfam" id="PF04357"/>
    </source>
</evidence>
<dbReference type="PANTHER" id="PTHR36985">
    <property type="entry name" value="TRANSLOCATION AND ASSEMBLY MODULE SUBUNIT TAMB"/>
    <property type="match status" value="1"/>
</dbReference>
<keyword evidence="2" id="KW-0812">Transmembrane</keyword>
<dbReference type="RefSeq" id="WP_184153374.1">
    <property type="nucleotide sequence ID" value="NZ_JACHFM010000004.1"/>
</dbReference>
<feature type="domain" description="Translocation and assembly module TamB C-terminal" evidence="6">
    <location>
        <begin position="1186"/>
        <end position="1536"/>
    </location>
</feature>
<dbReference type="GO" id="GO:0005886">
    <property type="term" value="C:plasma membrane"/>
    <property type="evidence" value="ECO:0007669"/>
    <property type="project" value="InterPro"/>
</dbReference>
<evidence type="ECO:0000256" key="4">
    <source>
        <dbReference type="ARBA" id="ARBA00023136"/>
    </source>
</evidence>
<name>A0A840STE9_9RHOB</name>
<keyword evidence="8" id="KW-1185">Reference proteome</keyword>
<evidence type="ECO:0000313" key="7">
    <source>
        <dbReference type="EMBL" id="MBB5223785.1"/>
    </source>
</evidence>
<keyword evidence="3" id="KW-1133">Transmembrane helix</keyword>
<feature type="signal peptide" evidence="5">
    <location>
        <begin position="1"/>
        <end position="20"/>
    </location>
</feature>
<comment type="subcellular location">
    <subcellularLocation>
        <location evidence="1">Membrane</location>
        <topology evidence="1">Single-pass membrane protein</topology>
    </subcellularLocation>
</comment>
<dbReference type="InterPro" id="IPR007452">
    <property type="entry name" value="TamB_C"/>
</dbReference>
<dbReference type="GO" id="GO:0097347">
    <property type="term" value="C:TAM protein secretion complex"/>
    <property type="evidence" value="ECO:0007669"/>
    <property type="project" value="TreeGrafter"/>
</dbReference>
<reference evidence="7 8" key="1">
    <citation type="submission" date="2020-08" db="EMBL/GenBank/DDBJ databases">
        <title>Genomic Encyclopedia of Type Strains, Phase IV (KMG-IV): sequencing the most valuable type-strain genomes for metagenomic binning, comparative biology and taxonomic classification.</title>
        <authorList>
            <person name="Goeker M."/>
        </authorList>
    </citation>
    <scope>NUCLEOTIDE SEQUENCE [LARGE SCALE GENOMIC DNA]</scope>
    <source>
        <strain evidence="7 8">DSM 101730</strain>
    </source>
</reference>
<evidence type="ECO:0000256" key="1">
    <source>
        <dbReference type="ARBA" id="ARBA00004167"/>
    </source>
</evidence>
<feature type="chain" id="PRO_5032707593" evidence="5">
    <location>
        <begin position="21"/>
        <end position="1536"/>
    </location>
</feature>
<dbReference type="PANTHER" id="PTHR36985:SF1">
    <property type="entry name" value="TRANSLOCATION AND ASSEMBLY MODULE SUBUNIT TAMB"/>
    <property type="match status" value="1"/>
</dbReference>
<dbReference type="GO" id="GO:0009306">
    <property type="term" value="P:protein secretion"/>
    <property type="evidence" value="ECO:0007669"/>
    <property type="project" value="InterPro"/>
</dbReference>
<accession>A0A840STE9</accession>
<evidence type="ECO:0000256" key="5">
    <source>
        <dbReference type="SAM" id="SignalP"/>
    </source>
</evidence>
<protein>
    <submittedName>
        <fullName evidence="7">Translocation and assembly module TamB</fullName>
    </submittedName>
</protein>
<evidence type="ECO:0000313" key="8">
    <source>
        <dbReference type="Proteomes" id="UP000549457"/>
    </source>
</evidence>
<comment type="caution">
    <text evidence="7">The sequence shown here is derived from an EMBL/GenBank/DDBJ whole genome shotgun (WGS) entry which is preliminary data.</text>
</comment>
<proteinExistence type="predicted"/>
<sequence>MKRVLLALAAFLLVAIAAVAQDEANDPGDNSFITRFIQERISGPGRQIQLSGVSGALSSQARIQRITVSDANGPWLQIENAQLDWSRLALLRGRLTINRLAADQIVWLRRPDMPPAPKQLPQAETKPFSLPELPVSVNLDDLAVPMVRFAEPIFGQAAEISLAGRLSLADGALDTALDVQRLDQPGGTLGLKAAFSNASRQLDLDVALHEPKGGIAATLLKIEGTPAIDLTLAGSGPLDQVDVNFALDADQTRVAAGLVALRARDDGLGFDVDFGGELAPLIPAQFRDFFAGRSTVKAQGVSKTGGGVRVDTLALANDVLKLDGNLETGASYLRRLSLTGNLGDPSGPPITLPVPGARTRINSAALHVAYGDAANWDGLLVLDRLEAADLAMEDVTFRMGGLARNLDDPATRNVTVNLEGLATGVSSTRPEVENALGSRIDLFADAVLPPGGPITVNQLQVSGNGLSIFTAGEFRDYVYTGRNAVRISDLAMFAGLANRDLGGALDLTANGSVSPLTGGFDLAIDGTANNLRAGIAQVDGLLANETTLSGRAVRDQQGFRTENLKLANPQLSFASNGQVSSAKTDIGFNAAITDLNLVDPRLGGALTASGHATGQGQPITVTVNAAIPNGNLAERKLTNATLGFDGEVNGTDLIGTLTGGGGLDGLVLSLAGDVSSVGEKRSVKDLEVVIGPNRLSGDLAKSGADPLEGRLNLHAPDISSIAALALVDAAGALDADLTLAPAETGQGVKVVAGANGVSVGATRIGQLNLQADVVDALGVPLVDGGLDASSLFVGGIEVSSLSATASRADTKQMQVSANARLAIGTEIDTSGEVAHLDGGGIETTLASLNLRQQDMQARLAAPSTVTLKDGNVSLTPLQLDVGNGSLTAQGKITDSFDVGVMLDALPLSVANSIRPDLALAGTVDGALRITGPRNAPDVQYRLTAADIASNITRNAGLPPVRLESAGQTENGRLNLTADLSGNDIAASARGGVPLGQGNLDLAVNLGSFPLALVDRAAGNRGLRGTVAGTGHVAGTLASPQATFNVNGTGISADVLASNGLPALGFNMAGNFRGNAVRLDSAAVTAPGGLDITGAGTIPLSGPGLDVRVNGTVPLAMANPFLADRAAQLAGTARLDASARGSLASPQLGGNVNVAGATFVDSEANIRLEGVTVDAGLQGNAAILRSFRANVVSGGSIEADGRVTLAPGYPADLNARINNVVYTDGAFVSTRANGVLTMEGPLMGQGGMLSGQIDLGRTEISVAEGLGAGGQALEQVEHRAPSRPVVITLDRARMNEAPRAESTPPQIGLDVLVRAPNQIFIRGRGLDVEVGGELRVQGTTADIQPVGQFDLRRGRLSILGQRIDFDQGSVQLIGNLDPQLHFVAETQSADVTAIVTVDGRASAPTITFSSQPELPQDEVLARVLFNRTSETLSPFQLAQLAAAAAELAGGGGGPGIMDQLRNATGLDDLDVVTAEDGSTAVRAGRYVSDRVYVDVQSDTRGVSQAQVNYEINQSLSARAAVGTDGNTTLGLFFERDY</sequence>
<gene>
    <name evidence="7" type="ORF">HNP73_003739</name>
</gene>
<dbReference type="EMBL" id="JACHFM010000004">
    <property type="protein sequence ID" value="MBB5223785.1"/>
    <property type="molecule type" value="Genomic_DNA"/>
</dbReference>
<keyword evidence="5" id="KW-0732">Signal</keyword>
<dbReference type="Pfam" id="PF04357">
    <property type="entry name" value="TamB"/>
    <property type="match status" value="1"/>
</dbReference>
<evidence type="ECO:0000256" key="3">
    <source>
        <dbReference type="ARBA" id="ARBA00022989"/>
    </source>
</evidence>
<organism evidence="7 8">
    <name type="scientific">Amaricoccus macauensis</name>
    <dbReference type="NCBI Taxonomy" id="57001"/>
    <lineage>
        <taxon>Bacteria</taxon>
        <taxon>Pseudomonadati</taxon>
        <taxon>Pseudomonadota</taxon>
        <taxon>Alphaproteobacteria</taxon>
        <taxon>Rhodobacterales</taxon>
        <taxon>Paracoccaceae</taxon>
        <taxon>Amaricoccus</taxon>
    </lineage>
</organism>
<keyword evidence="4" id="KW-0472">Membrane</keyword>
<evidence type="ECO:0000256" key="2">
    <source>
        <dbReference type="ARBA" id="ARBA00022692"/>
    </source>
</evidence>
<dbReference type="Proteomes" id="UP000549457">
    <property type="component" value="Unassembled WGS sequence"/>
</dbReference>